<comment type="caution">
    <text evidence="2">The sequence shown here is derived from an EMBL/GenBank/DDBJ whole genome shotgun (WGS) entry which is preliminary data.</text>
</comment>
<evidence type="ECO:0000256" key="1">
    <source>
        <dbReference type="RuleBase" id="RU004508"/>
    </source>
</evidence>
<comment type="similarity">
    <text evidence="1">Belongs to the DegT/DnrJ/EryC1 family.</text>
</comment>
<dbReference type="InterPro" id="IPR015421">
    <property type="entry name" value="PyrdxlP-dep_Trfase_major"/>
</dbReference>
<gene>
    <name evidence="2" type="ORF">A2751_03190</name>
</gene>
<evidence type="ECO:0000313" key="2">
    <source>
        <dbReference type="EMBL" id="OGE78341.1"/>
    </source>
</evidence>
<dbReference type="InterPro" id="IPR015422">
    <property type="entry name" value="PyrdxlP-dep_Trfase_small"/>
</dbReference>
<dbReference type="GO" id="GO:0000271">
    <property type="term" value="P:polysaccharide biosynthetic process"/>
    <property type="evidence" value="ECO:0007669"/>
    <property type="project" value="TreeGrafter"/>
</dbReference>
<protein>
    <recommendedName>
        <fullName evidence="4">NarL family transcriptional regulator</fullName>
    </recommendedName>
</protein>
<evidence type="ECO:0000313" key="3">
    <source>
        <dbReference type="Proteomes" id="UP000176864"/>
    </source>
</evidence>
<name>A0A1F5NKW3_9BACT</name>
<dbReference type="GO" id="GO:0008483">
    <property type="term" value="F:transaminase activity"/>
    <property type="evidence" value="ECO:0007669"/>
    <property type="project" value="TreeGrafter"/>
</dbReference>
<reference evidence="2 3" key="1">
    <citation type="journal article" date="2016" name="Nat. Commun.">
        <title>Thousands of microbial genomes shed light on interconnected biogeochemical processes in an aquifer system.</title>
        <authorList>
            <person name="Anantharaman K."/>
            <person name="Brown C.T."/>
            <person name="Hug L.A."/>
            <person name="Sharon I."/>
            <person name="Castelle C.J."/>
            <person name="Probst A.J."/>
            <person name="Thomas B.C."/>
            <person name="Singh A."/>
            <person name="Wilkins M.J."/>
            <person name="Karaoz U."/>
            <person name="Brodie E.L."/>
            <person name="Williams K.H."/>
            <person name="Hubbard S.S."/>
            <person name="Banfield J.F."/>
        </authorList>
    </citation>
    <scope>NUCLEOTIDE SEQUENCE [LARGE SCALE GENOMIC DNA]</scope>
</reference>
<dbReference type="Proteomes" id="UP000176864">
    <property type="component" value="Unassembled WGS sequence"/>
</dbReference>
<organism evidence="2 3">
    <name type="scientific">Candidatus Doudnabacteria bacterium RIFCSPHIGHO2_01_FULL_46_14</name>
    <dbReference type="NCBI Taxonomy" id="1817824"/>
    <lineage>
        <taxon>Bacteria</taxon>
        <taxon>Candidatus Doudnaibacteriota</taxon>
    </lineage>
</organism>
<dbReference type="Pfam" id="PF01041">
    <property type="entry name" value="DegT_DnrJ_EryC1"/>
    <property type="match status" value="1"/>
</dbReference>
<dbReference type="SUPFAM" id="SSF53383">
    <property type="entry name" value="PLP-dependent transferases"/>
    <property type="match status" value="1"/>
</dbReference>
<sequence length="397" mass="44929">MLRVPYALSVHGREESQAVSRVIDEHRTALGIETRSFEKDVARLFGKKYGIMVNSGSSANLLAFELLNLPRGSEVITPILTFNTTVSPILQKGLVPVFVDVKPKTFLADLDQIEKKITKKTKVLMIPSLIGNVPDLPKLQRLARKHKLFLIEDSCDTLGATFKGKPTGRFSDISTTSFYGSHVINAAGGGGMICVNDPRWRDRLLMLRGWGRTSALFADSEKFSERFKMKLVGVPYDGKFIFSEVGYNFLPLEISAAFGRVQLRKLPKFTKIRQGNFAGLLKYFRRWEKYFELPVQTPGTRTNWIAFPLVIRAGAPFSRIEIVKFLETRNIQTRPVFSGNILRQPAYVRLAKSKGLAKFPVADRIMRNAFVVGCHHGLTERHLRRLKHVFDQFLKAL</sequence>
<dbReference type="STRING" id="1817824.A2751_03190"/>
<dbReference type="InterPro" id="IPR015424">
    <property type="entry name" value="PyrdxlP-dep_Trfase"/>
</dbReference>
<dbReference type="EMBL" id="MFEK01000014">
    <property type="protein sequence ID" value="OGE78341.1"/>
    <property type="molecule type" value="Genomic_DNA"/>
</dbReference>
<dbReference type="PIRSF" id="PIRSF000390">
    <property type="entry name" value="PLP_StrS"/>
    <property type="match status" value="1"/>
</dbReference>
<evidence type="ECO:0008006" key="4">
    <source>
        <dbReference type="Google" id="ProtNLM"/>
    </source>
</evidence>
<dbReference type="Gene3D" id="3.90.1150.10">
    <property type="entry name" value="Aspartate Aminotransferase, domain 1"/>
    <property type="match status" value="1"/>
</dbReference>
<dbReference type="Gene3D" id="3.40.640.10">
    <property type="entry name" value="Type I PLP-dependent aspartate aminotransferase-like (Major domain)"/>
    <property type="match status" value="1"/>
</dbReference>
<dbReference type="AlphaFoldDB" id="A0A1F5NKW3"/>
<dbReference type="PANTHER" id="PTHR30244:SF34">
    <property type="entry name" value="DTDP-4-AMINO-4,6-DIDEOXYGALACTOSE TRANSAMINASE"/>
    <property type="match status" value="1"/>
</dbReference>
<dbReference type="CDD" id="cd00616">
    <property type="entry name" value="AHBA_syn"/>
    <property type="match status" value="1"/>
</dbReference>
<dbReference type="GO" id="GO:0030170">
    <property type="term" value="F:pyridoxal phosphate binding"/>
    <property type="evidence" value="ECO:0007669"/>
    <property type="project" value="TreeGrafter"/>
</dbReference>
<proteinExistence type="inferred from homology"/>
<accession>A0A1F5NKW3</accession>
<dbReference type="InterPro" id="IPR000653">
    <property type="entry name" value="DegT/StrS_aminotransferase"/>
</dbReference>
<keyword evidence="1" id="KW-0663">Pyridoxal phosphate</keyword>
<dbReference type="PANTHER" id="PTHR30244">
    <property type="entry name" value="TRANSAMINASE"/>
    <property type="match status" value="1"/>
</dbReference>